<protein>
    <submittedName>
        <fullName evidence="4">Uncharacterized protein</fullName>
    </submittedName>
</protein>
<keyword evidence="5" id="KW-1185">Reference proteome</keyword>
<dbReference type="EMBL" id="KK784895">
    <property type="protein sequence ID" value="KDO68219.1"/>
    <property type="molecule type" value="Genomic_DNA"/>
</dbReference>
<dbReference type="PANTHER" id="PTHR31175">
    <property type="entry name" value="AUXIN-RESPONSIVE FAMILY PROTEIN"/>
    <property type="match status" value="1"/>
</dbReference>
<sequence>MISSKRLIKLARKSQMIASMGRERISLPRTNSTDYHLGSHNKSSSSVAEKGHFVIYTTDQRRYVLPLTYLNSSIFLELLKLSEEEYGLKSDGPITLPCDAVFMDLVVSFIQRGIDSEGVQKAFLNTITTSRCSFPDTFRQGYTGQHAVVSGY</sequence>
<proteinExistence type="inferred from homology"/>
<comment type="similarity">
    <text evidence="1">Belongs to the ARG7 family.</text>
</comment>
<name>A0A067FLF4_CITSI</name>
<dbReference type="AlphaFoldDB" id="A0A067FLF4"/>
<evidence type="ECO:0000313" key="4">
    <source>
        <dbReference type="EMBL" id="KDO68219.1"/>
    </source>
</evidence>
<gene>
    <name evidence="4" type="ORF">CISIN_1g043987mg</name>
</gene>
<evidence type="ECO:0000256" key="2">
    <source>
        <dbReference type="ARBA" id="ARBA00022473"/>
    </source>
</evidence>
<dbReference type="InterPro" id="IPR003676">
    <property type="entry name" value="SAUR_fam"/>
</dbReference>
<evidence type="ECO:0000256" key="3">
    <source>
        <dbReference type="ARBA" id="ARBA00022604"/>
    </source>
</evidence>
<keyword evidence="3" id="KW-0341">Growth regulation</keyword>
<dbReference type="PANTHER" id="PTHR31175:SF50">
    <property type="entry name" value="AUXIN-RESPONSIVE PROTEIN FAMILY, PUTATIVE-RELATED"/>
    <property type="match status" value="1"/>
</dbReference>
<evidence type="ECO:0000313" key="5">
    <source>
        <dbReference type="Proteomes" id="UP000027120"/>
    </source>
</evidence>
<dbReference type="Pfam" id="PF02519">
    <property type="entry name" value="Auxin_inducible"/>
    <property type="match status" value="1"/>
</dbReference>
<keyword evidence="2" id="KW-0217">Developmental protein</keyword>
<evidence type="ECO:0000256" key="1">
    <source>
        <dbReference type="ARBA" id="ARBA00006974"/>
    </source>
</evidence>
<organism evidence="4 5">
    <name type="scientific">Citrus sinensis</name>
    <name type="common">Sweet orange</name>
    <name type="synonym">Citrus aurantium var. sinensis</name>
    <dbReference type="NCBI Taxonomy" id="2711"/>
    <lineage>
        <taxon>Eukaryota</taxon>
        <taxon>Viridiplantae</taxon>
        <taxon>Streptophyta</taxon>
        <taxon>Embryophyta</taxon>
        <taxon>Tracheophyta</taxon>
        <taxon>Spermatophyta</taxon>
        <taxon>Magnoliopsida</taxon>
        <taxon>eudicotyledons</taxon>
        <taxon>Gunneridae</taxon>
        <taxon>Pentapetalae</taxon>
        <taxon>rosids</taxon>
        <taxon>malvids</taxon>
        <taxon>Sapindales</taxon>
        <taxon>Rutaceae</taxon>
        <taxon>Aurantioideae</taxon>
        <taxon>Citrus</taxon>
    </lineage>
</organism>
<accession>A0A067FLF4</accession>
<dbReference type="GO" id="GO:0009733">
    <property type="term" value="P:response to auxin"/>
    <property type="evidence" value="ECO:0007669"/>
    <property type="project" value="InterPro"/>
</dbReference>
<reference evidence="4 5" key="1">
    <citation type="submission" date="2014-04" db="EMBL/GenBank/DDBJ databases">
        <authorList>
            <consortium name="International Citrus Genome Consortium"/>
            <person name="Gmitter F."/>
            <person name="Chen C."/>
            <person name="Farmerie W."/>
            <person name="Harkins T."/>
            <person name="Desany B."/>
            <person name="Mohiuddin M."/>
            <person name="Kodira C."/>
            <person name="Borodovsky M."/>
            <person name="Lomsadze A."/>
            <person name="Burns P."/>
            <person name="Jenkins J."/>
            <person name="Prochnik S."/>
            <person name="Shu S."/>
            <person name="Chapman J."/>
            <person name="Pitluck S."/>
            <person name="Schmutz J."/>
            <person name="Rokhsar D."/>
        </authorList>
    </citation>
    <scope>NUCLEOTIDE SEQUENCE</scope>
</reference>
<dbReference type="STRING" id="2711.A0A067FLF4"/>
<dbReference type="Proteomes" id="UP000027120">
    <property type="component" value="Unassembled WGS sequence"/>
</dbReference>